<protein>
    <recommendedName>
        <fullName evidence="2">Putative zinc-finger domain-containing protein</fullName>
    </recommendedName>
</protein>
<dbReference type="HOGENOM" id="CLU_1352813_0_0_9"/>
<dbReference type="EMBL" id="ABYU02000010">
    <property type="protein sequence ID" value="EEX22817.1"/>
    <property type="molecule type" value="Genomic_DNA"/>
</dbReference>
<reference evidence="3" key="1">
    <citation type="submission" date="2009-09" db="EMBL/GenBank/DDBJ databases">
        <authorList>
            <person name="Weinstock G."/>
            <person name="Sodergren E."/>
            <person name="Clifton S."/>
            <person name="Fulton L."/>
            <person name="Fulton B."/>
            <person name="Courtney L."/>
            <person name="Fronick C."/>
            <person name="Harrison M."/>
            <person name="Strong C."/>
            <person name="Farmer C."/>
            <person name="Delahaunty K."/>
            <person name="Markovic C."/>
            <person name="Hall O."/>
            <person name="Minx P."/>
            <person name="Tomlinson C."/>
            <person name="Mitreva M."/>
            <person name="Nelson J."/>
            <person name="Hou S."/>
            <person name="Wollam A."/>
            <person name="Pepin K.H."/>
            <person name="Johnson M."/>
            <person name="Bhonagiri V."/>
            <person name="Nash W.E."/>
            <person name="Warren W."/>
            <person name="Chinwalla A."/>
            <person name="Mardis E.R."/>
            <person name="Wilson R.K."/>
        </authorList>
    </citation>
    <scope>NUCLEOTIDE SEQUENCE [LARGE SCALE GENOMIC DNA]</scope>
    <source>
        <strain evidence="3">DSM 20583</strain>
    </source>
</reference>
<keyword evidence="1" id="KW-0472">Membrane</keyword>
<dbReference type="RefSeq" id="WP_004221128.1">
    <property type="nucleotide sequence ID" value="NZ_CP022413.2"/>
</dbReference>
<evidence type="ECO:0000313" key="4">
    <source>
        <dbReference type="Proteomes" id="UP000003755"/>
    </source>
</evidence>
<feature type="domain" description="Putative zinc-finger" evidence="2">
    <location>
        <begin position="3"/>
        <end position="36"/>
    </location>
</feature>
<comment type="caution">
    <text evidence="3">The sequence shown here is derived from an EMBL/GenBank/DDBJ whole genome shotgun (WGS) entry which is preliminary data.</text>
</comment>
<evidence type="ECO:0000256" key="1">
    <source>
        <dbReference type="SAM" id="Phobius"/>
    </source>
</evidence>
<gene>
    <name evidence="3" type="ORF">BLAHAN_04433</name>
</gene>
<organism evidence="3 4">
    <name type="scientific">Blautia hansenii DSM 20583</name>
    <dbReference type="NCBI Taxonomy" id="537007"/>
    <lineage>
        <taxon>Bacteria</taxon>
        <taxon>Bacillati</taxon>
        <taxon>Bacillota</taxon>
        <taxon>Clostridia</taxon>
        <taxon>Lachnospirales</taxon>
        <taxon>Lachnospiraceae</taxon>
        <taxon>Blautia</taxon>
    </lineage>
</organism>
<feature type="transmembrane region" description="Helical" evidence="1">
    <location>
        <begin position="75"/>
        <end position="98"/>
    </location>
</feature>
<dbReference type="KEGG" id="bhan:CGC63_02580"/>
<name>C9L4Y3_BLAHA</name>
<dbReference type="STRING" id="537007.BLAHAN_04433"/>
<keyword evidence="1" id="KW-1133">Transmembrane helix</keyword>
<accession>C9L4Y3</accession>
<dbReference type="InterPro" id="IPR027383">
    <property type="entry name" value="Znf_put"/>
</dbReference>
<dbReference type="Proteomes" id="UP000003755">
    <property type="component" value="Unassembled WGS sequence"/>
</dbReference>
<dbReference type="Pfam" id="PF13490">
    <property type="entry name" value="zf-HC2"/>
    <property type="match status" value="1"/>
</dbReference>
<dbReference type="AlphaFoldDB" id="C9L4Y3"/>
<evidence type="ECO:0000313" key="3">
    <source>
        <dbReference type="EMBL" id="EEX22817.1"/>
    </source>
</evidence>
<sequence length="194" mass="22442">MKCEVVRDLLPLYIDKLTSEESNKEIEKHLKNCKECYQYYQEMMGEIGVLAEIPKEEAEEVKVIKKIKKRSRKKLIIAVLGTALAVLAAVILLFPLTYKDAKYKDVELQCRVKGNRTYIEMQSQAGYELWFTGSSDKNKSYLKVFGKKKIGNSESSKSSWEGEVDRENPYQYIFEFSDKIVTIENGKVVNEEDK</sequence>
<dbReference type="eggNOG" id="COG5660">
    <property type="taxonomic scope" value="Bacteria"/>
</dbReference>
<proteinExistence type="predicted"/>
<keyword evidence="4" id="KW-1185">Reference proteome</keyword>
<keyword evidence="1" id="KW-0812">Transmembrane</keyword>
<evidence type="ECO:0000259" key="2">
    <source>
        <dbReference type="Pfam" id="PF13490"/>
    </source>
</evidence>